<evidence type="ECO:0000313" key="1">
    <source>
        <dbReference type="EMBL" id="JAP89796.1"/>
    </source>
</evidence>
<organism evidence="1">
    <name type="scientific">Trepomonas sp. PC1</name>
    <dbReference type="NCBI Taxonomy" id="1076344"/>
    <lineage>
        <taxon>Eukaryota</taxon>
        <taxon>Metamonada</taxon>
        <taxon>Diplomonadida</taxon>
        <taxon>Hexamitidae</taxon>
        <taxon>Hexamitinae</taxon>
        <taxon>Trepomonas</taxon>
    </lineage>
</organism>
<proteinExistence type="predicted"/>
<feature type="non-terminal residue" evidence="1">
    <location>
        <position position="1"/>
    </location>
</feature>
<reference evidence="1" key="1">
    <citation type="submission" date="2015-07" db="EMBL/GenBank/DDBJ databases">
        <title>Adaptation to a free-living lifestyle via gene acquisitions in the diplomonad Trepomonas sp. PC1.</title>
        <authorList>
            <person name="Xu F."/>
            <person name="Jerlstrom-Hultqvist J."/>
            <person name="Kolisko M."/>
            <person name="Simpson A.G.B."/>
            <person name="Roger A.J."/>
            <person name="Svard S.G."/>
            <person name="Andersson J.O."/>
        </authorList>
    </citation>
    <scope>NUCLEOTIDE SEQUENCE</scope>
    <source>
        <strain evidence="1">PC1</strain>
    </source>
</reference>
<dbReference type="EMBL" id="GDID01006810">
    <property type="protein sequence ID" value="JAP89796.1"/>
    <property type="molecule type" value="Transcribed_RNA"/>
</dbReference>
<dbReference type="AlphaFoldDB" id="A0A146K250"/>
<sequence>DIVSDEEFGDSFRYPAQVCSYLIKQDGRDQQQYFATRAEFLKRLTNGMSEANQRLVNTSTNDQWIVCDQQYVNKEEFLKISFKCVEYFYRQHRRSMTLRDWQEFEQQFIKTPSLTEDVLELIKNQALVLQYIQINQNISLIHNSSDLFVYFVKKDRILKLSDRVAHQNSEFVTDKVIFNDSNLIYAQFDLSRHGSLFFSHQTKFSFCEATLDRQATLKQRNSQFLHQKQNQLLKRQLGKVSQLSQRSCLFVGRNARFQEIFGRIQAKFNVDLAQHQEYKGFQFCLLQKQRLAVMKMDILVQVFTCALKNSNRNFPAILNINGKLYVFTRNQNNLMELHSQRQLALDEKMTYTYFGNLLFELDLQPDFENGGVFCHSVTKVGTTQQLCFPEQKFVARDRNIIYFERSFFDLHKFQLFKEEEPIFVDQKQAQIEEISLFEDLITRCRGTDALKWAEIKEYKKYNLKLSPKILKLRRINYSKRTKKDYLFRSINVVQNQISINNFE</sequence>
<protein>
    <submittedName>
        <fullName evidence="1">Uncharacterized protein</fullName>
    </submittedName>
</protein>
<name>A0A146K250_9EUKA</name>
<gene>
    <name evidence="1" type="ORF">TPC1_30709</name>
</gene>
<accession>A0A146K250</accession>